<dbReference type="GO" id="GO:0004084">
    <property type="term" value="F:branched-chain-amino-acid transaminase activity"/>
    <property type="evidence" value="ECO:0007669"/>
    <property type="project" value="UniProtKB-EC"/>
</dbReference>
<evidence type="ECO:0000256" key="15">
    <source>
        <dbReference type="ARBA" id="ARBA00049529"/>
    </source>
</evidence>
<dbReference type="CDD" id="cd00449">
    <property type="entry name" value="PLPDE_IV"/>
    <property type="match status" value="1"/>
</dbReference>
<dbReference type="PANTHER" id="PTHR42743:SF11">
    <property type="entry name" value="AMINODEOXYCHORISMATE LYASE"/>
    <property type="match status" value="1"/>
</dbReference>
<evidence type="ECO:0000256" key="12">
    <source>
        <dbReference type="ARBA" id="ARBA00048212"/>
    </source>
</evidence>
<accession>A0A433JGK1</accession>
<keyword evidence="20" id="KW-1185">Reference proteome</keyword>
<dbReference type="FunFam" id="3.20.10.10:FF:000002">
    <property type="entry name" value="D-alanine aminotransferase"/>
    <property type="match status" value="1"/>
</dbReference>
<dbReference type="GO" id="GO:0005829">
    <property type="term" value="C:cytosol"/>
    <property type="evidence" value="ECO:0007669"/>
    <property type="project" value="TreeGrafter"/>
</dbReference>
<evidence type="ECO:0000256" key="10">
    <source>
        <dbReference type="ARBA" id="ARBA00035633"/>
    </source>
</evidence>
<organism evidence="19 20">
    <name type="scientific">Legionella septentrionalis</name>
    <dbReference type="NCBI Taxonomy" id="2498109"/>
    <lineage>
        <taxon>Bacteria</taxon>
        <taxon>Pseudomonadati</taxon>
        <taxon>Pseudomonadota</taxon>
        <taxon>Gammaproteobacteria</taxon>
        <taxon>Legionellales</taxon>
        <taxon>Legionellaceae</taxon>
        <taxon>Legionella</taxon>
    </lineage>
</organism>
<dbReference type="GO" id="GO:0008696">
    <property type="term" value="F:4-amino-4-deoxychorismate lyase activity"/>
    <property type="evidence" value="ECO:0007669"/>
    <property type="project" value="UniProtKB-EC"/>
</dbReference>
<dbReference type="RefSeq" id="WP_127111552.1">
    <property type="nucleotide sequence ID" value="NZ_RZGR01000048.1"/>
</dbReference>
<dbReference type="GO" id="GO:0008652">
    <property type="term" value="P:amino acid biosynthetic process"/>
    <property type="evidence" value="ECO:0007669"/>
    <property type="project" value="UniProtKB-ARBA"/>
</dbReference>
<keyword evidence="19" id="KW-0032">Aminotransferase</keyword>
<comment type="pathway">
    <text evidence="5">Amino-acid biosynthesis; L-leucine biosynthesis; L-leucine from 3-methyl-2-oxobutanoate: step 4/4.</text>
</comment>
<dbReference type="EMBL" id="RZGR01000048">
    <property type="protein sequence ID" value="RUQ79567.1"/>
    <property type="molecule type" value="Genomic_DNA"/>
</dbReference>
<dbReference type="InterPro" id="IPR050571">
    <property type="entry name" value="Class-IV_PLP-Dep_Aminotrnsfr"/>
</dbReference>
<evidence type="ECO:0000313" key="19">
    <source>
        <dbReference type="EMBL" id="RUQ79567.1"/>
    </source>
</evidence>
<name>A0A433JGK1_9GAMM</name>
<dbReference type="Pfam" id="PF01063">
    <property type="entry name" value="Aminotran_4"/>
    <property type="match status" value="1"/>
</dbReference>
<evidence type="ECO:0000256" key="17">
    <source>
        <dbReference type="ARBA" id="ARBA00069174"/>
    </source>
</evidence>
<comment type="pathway">
    <text evidence="4">Amino-acid biosynthesis; L-valine biosynthesis; L-valine from pyruvate: step 4/4.</text>
</comment>
<keyword evidence="8" id="KW-0663">Pyridoxal phosphate</keyword>
<dbReference type="InterPro" id="IPR036038">
    <property type="entry name" value="Aminotransferase-like"/>
</dbReference>
<evidence type="ECO:0000313" key="20">
    <source>
        <dbReference type="Proteomes" id="UP000288012"/>
    </source>
</evidence>
<dbReference type="Gene3D" id="3.20.10.10">
    <property type="entry name" value="D-amino Acid Aminotransferase, subunit A, domain 2"/>
    <property type="match status" value="1"/>
</dbReference>
<dbReference type="SUPFAM" id="SSF56752">
    <property type="entry name" value="D-aminoacid aminotransferase-like PLP-dependent enzymes"/>
    <property type="match status" value="1"/>
</dbReference>
<keyword evidence="9" id="KW-0289">Folate biosynthesis</keyword>
<dbReference type="InterPro" id="IPR043132">
    <property type="entry name" value="BCAT-like_C"/>
</dbReference>
<dbReference type="AlphaFoldDB" id="A0A433JGK1"/>
<comment type="pathway">
    <text evidence="10">Cofactor biosynthesis; tetrahydrofolate biosynthesis; 4-aminobenzoate from chorismate: step 2/2.</text>
</comment>
<evidence type="ECO:0000256" key="2">
    <source>
        <dbReference type="ARBA" id="ARBA00003109"/>
    </source>
</evidence>
<dbReference type="PANTHER" id="PTHR42743">
    <property type="entry name" value="AMINO-ACID AMINOTRANSFERASE"/>
    <property type="match status" value="1"/>
</dbReference>
<evidence type="ECO:0000256" key="16">
    <source>
        <dbReference type="ARBA" id="ARBA00054027"/>
    </source>
</evidence>
<comment type="catalytic activity">
    <reaction evidence="13">
        <text>L-isoleucine + 2-oxoglutarate = (S)-3-methyl-2-oxopentanoate + L-glutamate</text>
        <dbReference type="Rhea" id="RHEA:24801"/>
        <dbReference type="ChEBI" id="CHEBI:16810"/>
        <dbReference type="ChEBI" id="CHEBI:29985"/>
        <dbReference type="ChEBI" id="CHEBI:35146"/>
        <dbReference type="ChEBI" id="CHEBI:58045"/>
        <dbReference type="EC" id="2.6.1.42"/>
    </reaction>
</comment>
<dbReference type="EC" id="2.6.1.42" evidence="7"/>
<gene>
    <name evidence="19" type="ORF">EKM59_11160</name>
</gene>
<evidence type="ECO:0000256" key="8">
    <source>
        <dbReference type="ARBA" id="ARBA00022898"/>
    </source>
</evidence>
<evidence type="ECO:0000256" key="9">
    <source>
        <dbReference type="ARBA" id="ARBA00022909"/>
    </source>
</evidence>
<comment type="function">
    <text evidence="2">Acts on leucine, isoleucine and valine.</text>
</comment>
<comment type="pathway">
    <text evidence="3">Amino-acid biosynthesis; L-isoleucine biosynthesis; L-isoleucine from 2-oxobutanoate: step 4/4.</text>
</comment>
<evidence type="ECO:0000256" key="3">
    <source>
        <dbReference type="ARBA" id="ARBA00004824"/>
    </source>
</evidence>
<evidence type="ECO:0000256" key="7">
    <source>
        <dbReference type="ARBA" id="ARBA00013053"/>
    </source>
</evidence>
<dbReference type="Proteomes" id="UP000288012">
    <property type="component" value="Unassembled WGS sequence"/>
</dbReference>
<comment type="catalytic activity">
    <reaction evidence="12">
        <text>L-valine + 2-oxoglutarate = 3-methyl-2-oxobutanoate + L-glutamate</text>
        <dbReference type="Rhea" id="RHEA:24813"/>
        <dbReference type="ChEBI" id="CHEBI:11851"/>
        <dbReference type="ChEBI" id="CHEBI:16810"/>
        <dbReference type="ChEBI" id="CHEBI:29985"/>
        <dbReference type="ChEBI" id="CHEBI:57762"/>
        <dbReference type="EC" id="2.6.1.42"/>
    </reaction>
</comment>
<evidence type="ECO:0000256" key="1">
    <source>
        <dbReference type="ARBA" id="ARBA00001933"/>
    </source>
</evidence>
<dbReference type="Gene3D" id="3.30.470.10">
    <property type="match status" value="1"/>
</dbReference>
<comment type="function">
    <text evidence="16">Involved in the biosynthesis of p-aminobenzoate (PABA), a precursor of tetrahydrofolate. Converts 4-amino-4-deoxychorismate into 4-aminobenzoate (PABA) and pyruvate.</text>
</comment>
<evidence type="ECO:0000256" key="5">
    <source>
        <dbReference type="ARBA" id="ARBA00005072"/>
    </source>
</evidence>
<proteinExistence type="inferred from homology"/>
<evidence type="ECO:0000256" key="4">
    <source>
        <dbReference type="ARBA" id="ARBA00004931"/>
    </source>
</evidence>
<comment type="catalytic activity">
    <reaction evidence="14">
        <text>L-leucine + 2-oxoglutarate = 4-methyl-2-oxopentanoate + L-glutamate</text>
        <dbReference type="Rhea" id="RHEA:18321"/>
        <dbReference type="ChEBI" id="CHEBI:16810"/>
        <dbReference type="ChEBI" id="CHEBI:17865"/>
        <dbReference type="ChEBI" id="CHEBI:29985"/>
        <dbReference type="ChEBI" id="CHEBI:57427"/>
        <dbReference type="EC" id="2.6.1.42"/>
    </reaction>
</comment>
<comment type="catalytic activity">
    <reaction evidence="15">
        <text>4-amino-4-deoxychorismate = 4-aminobenzoate + pyruvate + H(+)</text>
        <dbReference type="Rhea" id="RHEA:16201"/>
        <dbReference type="ChEBI" id="CHEBI:15361"/>
        <dbReference type="ChEBI" id="CHEBI:15378"/>
        <dbReference type="ChEBI" id="CHEBI:17836"/>
        <dbReference type="ChEBI" id="CHEBI:58406"/>
        <dbReference type="EC" id="4.1.3.38"/>
    </reaction>
</comment>
<evidence type="ECO:0000256" key="11">
    <source>
        <dbReference type="ARBA" id="ARBA00035676"/>
    </source>
</evidence>
<comment type="cofactor">
    <cofactor evidence="1">
        <name>pyridoxal 5'-phosphate</name>
        <dbReference type="ChEBI" id="CHEBI:597326"/>
    </cofactor>
</comment>
<dbReference type="InterPro" id="IPR001544">
    <property type="entry name" value="Aminotrans_IV"/>
</dbReference>
<evidence type="ECO:0000256" key="6">
    <source>
        <dbReference type="ARBA" id="ARBA00009320"/>
    </source>
</evidence>
<dbReference type="InterPro" id="IPR043131">
    <property type="entry name" value="BCAT-like_N"/>
</dbReference>
<sequence>MSIIIYNGNPLSSNQPCIKHNDRGFTLGHGLFETILINKGAMPAFDYHWHRLETSARLISMNLPFSKEALTEMLLFLIAENNLEETIAGARITITAGESIRGIFPEARPEPNFTIFAFAFAHPAKLAYSARIVSTRKNEKTIAARIKSISYLDNILAKQEAMMQGFDEAILLNTGSNVADGAITNVFMVKNGQIYTPPIADGALPGVIRNILLKELTVKFSIIEKSITPAELLSADEVFLTNALIGIQPVSQINDKKYQCFSVGTSVAFALRELKDYI</sequence>
<protein>
    <recommendedName>
        <fullName evidence="17">Aminodeoxychorismate lyase</fullName>
        <ecNumber evidence="7">2.6.1.42</ecNumber>
        <ecNumber evidence="11">4.1.3.38</ecNumber>
    </recommendedName>
    <alternativeName>
        <fullName evidence="18">4-amino-4-deoxychorismate lyase</fullName>
    </alternativeName>
</protein>
<reference evidence="19 20" key="1">
    <citation type="submission" date="2018-12" db="EMBL/GenBank/DDBJ databases">
        <title>Legionella sp,whole genome shotgun sequence.</title>
        <authorList>
            <person name="Wu H."/>
        </authorList>
    </citation>
    <scope>NUCLEOTIDE SEQUENCE [LARGE SCALE GENOMIC DNA]</scope>
    <source>
        <strain evidence="20">km714</strain>
    </source>
</reference>
<dbReference type="EC" id="4.1.3.38" evidence="11"/>
<evidence type="ECO:0000256" key="14">
    <source>
        <dbReference type="ARBA" id="ARBA00049229"/>
    </source>
</evidence>
<evidence type="ECO:0000256" key="18">
    <source>
        <dbReference type="ARBA" id="ARBA00080135"/>
    </source>
</evidence>
<keyword evidence="19" id="KW-0808">Transferase</keyword>
<comment type="similarity">
    <text evidence="6">Belongs to the class-IV pyridoxal-phosphate-dependent aminotransferase family.</text>
</comment>
<evidence type="ECO:0000256" key="13">
    <source>
        <dbReference type="ARBA" id="ARBA00048798"/>
    </source>
</evidence>
<dbReference type="GO" id="GO:0046656">
    <property type="term" value="P:folic acid biosynthetic process"/>
    <property type="evidence" value="ECO:0007669"/>
    <property type="project" value="UniProtKB-KW"/>
</dbReference>
<comment type="caution">
    <text evidence="19">The sequence shown here is derived from an EMBL/GenBank/DDBJ whole genome shotgun (WGS) entry which is preliminary data.</text>
</comment>